<dbReference type="RefSeq" id="WP_313997249.1">
    <property type="nucleotide sequence ID" value="NZ_JASJOR010000012.1"/>
</dbReference>
<dbReference type="EMBL" id="JASJOT010000009">
    <property type="protein sequence ID" value="MDJ1494243.1"/>
    <property type="molecule type" value="Genomic_DNA"/>
</dbReference>
<sequence>MASTVGERTYGFHTFARRVKLIDGVLNSFIQSPDLAHKHIAGPEKAAA</sequence>
<protein>
    <submittedName>
        <fullName evidence="1">Uncharacterized protein</fullName>
    </submittedName>
</protein>
<accession>A0ABT7CKI1</accession>
<proteinExistence type="predicted"/>
<keyword evidence="2" id="KW-1185">Reference proteome</keyword>
<evidence type="ECO:0000313" key="1">
    <source>
        <dbReference type="EMBL" id="MDJ1494243.1"/>
    </source>
</evidence>
<organism evidence="1 2">
    <name type="scientific">Xanthocytophaga flava</name>
    <dbReference type="NCBI Taxonomy" id="3048013"/>
    <lineage>
        <taxon>Bacteria</taxon>
        <taxon>Pseudomonadati</taxon>
        <taxon>Bacteroidota</taxon>
        <taxon>Cytophagia</taxon>
        <taxon>Cytophagales</taxon>
        <taxon>Rhodocytophagaceae</taxon>
        <taxon>Xanthocytophaga</taxon>
    </lineage>
</organism>
<name>A0ABT7CKI1_9BACT</name>
<evidence type="ECO:0000313" key="2">
    <source>
        <dbReference type="Proteomes" id="UP001228581"/>
    </source>
</evidence>
<comment type="caution">
    <text evidence="1">The sequence shown here is derived from an EMBL/GenBank/DDBJ whole genome shotgun (WGS) entry which is preliminary data.</text>
</comment>
<dbReference type="Proteomes" id="UP001228581">
    <property type="component" value="Unassembled WGS sequence"/>
</dbReference>
<reference evidence="1 2" key="1">
    <citation type="submission" date="2023-05" db="EMBL/GenBank/DDBJ databases">
        <authorList>
            <person name="Zhang X."/>
        </authorList>
    </citation>
    <scope>NUCLEOTIDE SEQUENCE [LARGE SCALE GENOMIC DNA]</scope>
    <source>
        <strain evidence="1 2">DM2B3-1</strain>
    </source>
</reference>
<gene>
    <name evidence="1" type="ORF">QNI19_14965</name>
</gene>